<keyword evidence="1" id="KW-1185">Reference proteome</keyword>
<proteinExistence type="predicted"/>
<name>A0AAF5D5C2_STRER</name>
<evidence type="ECO:0000313" key="1">
    <source>
        <dbReference type="Proteomes" id="UP000035681"/>
    </source>
</evidence>
<dbReference type="AlphaFoldDB" id="A0AAF5D5C2"/>
<dbReference type="WBParaSite" id="TCONS_00006961.p1">
    <property type="protein sequence ID" value="TCONS_00006961.p1"/>
    <property type="gene ID" value="XLOC_005046"/>
</dbReference>
<organism evidence="1 2">
    <name type="scientific">Strongyloides stercoralis</name>
    <name type="common">Threadworm</name>
    <dbReference type="NCBI Taxonomy" id="6248"/>
    <lineage>
        <taxon>Eukaryota</taxon>
        <taxon>Metazoa</taxon>
        <taxon>Ecdysozoa</taxon>
        <taxon>Nematoda</taxon>
        <taxon>Chromadorea</taxon>
        <taxon>Rhabditida</taxon>
        <taxon>Tylenchina</taxon>
        <taxon>Panagrolaimomorpha</taxon>
        <taxon>Strongyloidoidea</taxon>
        <taxon>Strongyloididae</taxon>
        <taxon>Strongyloides</taxon>
    </lineage>
</organism>
<sequence length="137" mass="15502">MQNLQISESTKKRIEKCNQLFSSITGESIDSPNISHKSSFSSISTATGILNLKKASLTLSIFNEKYKKNRSYSYAYSPWSLSNDETMKIKDSRKLTVADDYEKIQAPFLLVRKLSKAFFNSQNPGKLASTKKPPYTM</sequence>
<dbReference type="Proteomes" id="UP000035681">
    <property type="component" value="Unplaced"/>
</dbReference>
<reference evidence="2" key="1">
    <citation type="submission" date="2024-02" db="UniProtKB">
        <authorList>
            <consortium name="WormBaseParasite"/>
        </authorList>
    </citation>
    <scope>IDENTIFICATION</scope>
</reference>
<accession>A0AAF5D5C2</accession>
<protein>
    <submittedName>
        <fullName evidence="2">Uncharacterized protein</fullName>
    </submittedName>
</protein>
<evidence type="ECO:0000313" key="2">
    <source>
        <dbReference type="WBParaSite" id="TCONS_00006961.p1"/>
    </source>
</evidence>